<dbReference type="PROSITE" id="PS51715">
    <property type="entry name" value="G_GB1_RHD3"/>
    <property type="match status" value="1"/>
</dbReference>
<dbReference type="SUPFAM" id="SSF48340">
    <property type="entry name" value="Interferon-induced guanylate-binding protein 1 (GBP1), C-terminal domain"/>
    <property type="match status" value="1"/>
</dbReference>
<dbReference type="Gene3D" id="1.20.1000.10">
    <property type="entry name" value="Guanylate-binding protein, C-terminal domain"/>
    <property type="match status" value="1"/>
</dbReference>
<feature type="region of interest" description="Disordered" evidence="6">
    <location>
        <begin position="640"/>
        <end position="669"/>
    </location>
</feature>
<dbReference type="SUPFAM" id="SSF52540">
    <property type="entry name" value="P-loop containing nucleoside triphosphate hydrolases"/>
    <property type="match status" value="1"/>
</dbReference>
<dbReference type="InterPro" id="IPR003191">
    <property type="entry name" value="Guanylate-bd/ATL_C"/>
</dbReference>
<dbReference type="GO" id="GO:0005525">
    <property type="term" value="F:GTP binding"/>
    <property type="evidence" value="ECO:0007669"/>
    <property type="project" value="UniProtKB-KW"/>
</dbReference>
<evidence type="ECO:0000256" key="6">
    <source>
        <dbReference type="SAM" id="MobiDB-lite"/>
    </source>
</evidence>
<proteinExistence type="inferred from homology"/>
<dbReference type="InterPro" id="IPR027417">
    <property type="entry name" value="P-loop_NTPase"/>
</dbReference>
<dbReference type="GO" id="GO:0003924">
    <property type="term" value="F:GTPase activity"/>
    <property type="evidence" value="ECO:0007669"/>
    <property type="project" value="InterPro"/>
</dbReference>
<sequence length="679" mass="75223">MAIPLVEVERDTERVVVNESALSLLETTLHDVAVCPVSVVGLYRTGKSSLLNMLRKELEQELGTFSPTNEADGFAVGASVARCTRGIWLWGKPLRVKIGNSEVALLLLDTEGIGGLEAEVQYDTRMFALSCLLSATLLYNSMGSIDESAIATLSFVAELSAHIKLSSSGEKSTKLPNNEAMATEEEEAEALSRHMPWFTWIVRDFSLELESIDGSTLTADEYLEQALRPQRVTEPGSAERNRLRHALRHFFPNRSCRCLVRPVKNESELQQVDTLPASRRRSEFNDQLSELATHLLGESLAPKTLGKGAPLKGPGYAALLRQMCAAFNSGAVPVLTDAWRHVSKTECAAALQSSKQILSSKLNKMNKANTPLEELELEKKLEKVANDARSTFEQRALGEMRQESRGQLERDIKNALNKTRRANRLVSERYCQQLADKLHAELVENCLTELLAADHKERQSRRDGAGERDSQSNDILPMARAEELADLLSAAWRELKARYSRDAKGPAAHEVLLALLEMQWPNSCHELAKCLDVRLERQQSTHHKNRLDLKTKLAEFEGKRQASAAVMEEKQRALVDAQMERAELKARLQAANNALTKARAQHTEHSNKLQDNISDLELQLERINAKASALQDENARLRNNAEGSIGNNRAPANNIKGGGTSPIVPPEGAKGKNCNCLLS</sequence>
<protein>
    <recommendedName>
        <fullName evidence="7">GB1/RHD3-type G domain-containing protein</fullName>
    </recommendedName>
</protein>
<dbReference type="InterPro" id="IPR015894">
    <property type="entry name" value="Guanylate-bd_N"/>
</dbReference>
<name>A0A7S3K4G1_9STRA</name>
<dbReference type="InterPro" id="IPR036543">
    <property type="entry name" value="Guanylate-bd_C_sf"/>
</dbReference>
<comment type="similarity">
    <text evidence="4">Belongs to the TRAFAC class dynamin-like GTPase superfamily. GB1/RHD3 GTPase family.</text>
</comment>
<evidence type="ECO:0000259" key="7">
    <source>
        <dbReference type="PROSITE" id="PS51715"/>
    </source>
</evidence>
<feature type="compositionally biased region" description="Polar residues" evidence="6">
    <location>
        <begin position="641"/>
        <end position="651"/>
    </location>
</feature>
<dbReference type="Pfam" id="PF02841">
    <property type="entry name" value="GBP_C"/>
    <property type="match status" value="1"/>
</dbReference>
<evidence type="ECO:0000313" key="8">
    <source>
        <dbReference type="EMBL" id="CAE0371854.1"/>
    </source>
</evidence>
<reference evidence="8" key="1">
    <citation type="submission" date="2021-01" db="EMBL/GenBank/DDBJ databases">
        <authorList>
            <person name="Corre E."/>
            <person name="Pelletier E."/>
            <person name="Niang G."/>
            <person name="Scheremetjew M."/>
            <person name="Finn R."/>
            <person name="Kale V."/>
            <person name="Holt S."/>
            <person name="Cochrane G."/>
            <person name="Meng A."/>
            <person name="Brown T."/>
            <person name="Cohen L."/>
        </authorList>
    </citation>
    <scope>NUCLEOTIDE SEQUENCE</scope>
    <source>
        <strain evidence="8">CCMP1510</strain>
    </source>
</reference>
<organism evidence="8">
    <name type="scientific">Aureoumbra lagunensis</name>
    <dbReference type="NCBI Taxonomy" id="44058"/>
    <lineage>
        <taxon>Eukaryota</taxon>
        <taxon>Sar</taxon>
        <taxon>Stramenopiles</taxon>
        <taxon>Ochrophyta</taxon>
        <taxon>Pelagophyceae</taxon>
        <taxon>Pelagomonadales</taxon>
        <taxon>Aureoumbra</taxon>
    </lineage>
</organism>
<evidence type="ECO:0000256" key="5">
    <source>
        <dbReference type="SAM" id="Coils"/>
    </source>
</evidence>
<keyword evidence="5" id="KW-0175">Coiled coil</keyword>
<evidence type="ECO:0000256" key="4">
    <source>
        <dbReference type="PROSITE-ProRule" id="PRU01052"/>
    </source>
</evidence>
<dbReference type="EMBL" id="HBIJ01019277">
    <property type="protein sequence ID" value="CAE0371854.1"/>
    <property type="molecule type" value="Transcribed_RNA"/>
</dbReference>
<keyword evidence="3" id="KW-0342">GTP-binding</keyword>
<evidence type="ECO:0000256" key="1">
    <source>
        <dbReference type="ARBA" id="ARBA00022741"/>
    </source>
</evidence>
<gene>
    <name evidence="8" type="ORF">ALAG00032_LOCUS12636</name>
</gene>
<keyword evidence="1" id="KW-0547">Nucleotide-binding</keyword>
<dbReference type="Pfam" id="PF02263">
    <property type="entry name" value="GBP"/>
    <property type="match status" value="1"/>
</dbReference>
<feature type="coiled-coil region" evidence="5">
    <location>
        <begin position="567"/>
        <end position="640"/>
    </location>
</feature>
<dbReference type="AlphaFoldDB" id="A0A7S3K4G1"/>
<keyword evidence="2" id="KW-0378">Hydrolase</keyword>
<feature type="domain" description="GB1/RHD3-type G" evidence="7">
    <location>
        <begin position="31"/>
        <end position="318"/>
    </location>
</feature>
<dbReference type="PANTHER" id="PTHR10751">
    <property type="entry name" value="GUANYLATE BINDING PROTEIN"/>
    <property type="match status" value="1"/>
</dbReference>
<dbReference type="Gene3D" id="3.40.50.300">
    <property type="entry name" value="P-loop containing nucleotide triphosphate hydrolases"/>
    <property type="match status" value="1"/>
</dbReference>
<evidence type="ECO:0000256" key="2">
    <source>
        <dbReference type="ARBA" id="ARBA00022801"/>
    </source>
</evidence>
<evidence type="ECO:0000256" key="3">
    <source>
        <dbReference type="ARBA" id="ARBA00023134"/>
    </source>
</evidence>
<accession>A0A7S3K4G1</accession>
<dbReference type="InterPro" id="IPR030386">
    <property type="entry name" value="G_GB1_RHD3_dom"/>
</dbReference>